<dbReference type="GO" id="GO:0000160">
    <property type="term" value="P:phosphorelay signal transduction system"/>
    <property type="evidence" value="ECO:0007669"/>
    <property type="project" value="UniProtKB-KW"/>
</dbReference>
<dbReference type="AlphaFoldDB" id="A0A220VFQ6"/>
<evidence type="ECO:0000259" key="2">
    <source>
        <dbReference type="PROSITE" id="PS50930"/>
    </source>
</evidence>
<dbReference type="EMBL" id="CP022356">
    <property type="protein sequence ID" value="ASK79195.1"/>
    <property type="molecule type" value="Genomic_DNA"/>
</dbReference>
<name>A0A220VFQ6_9GAMM</name>
<proteinExistence type="predicted"/>
<dbReference type="Proteomes" id="UP000242175">
    <property type="component" value="Chromosome small"/>
</dbReference>
<reference evidence="3 4" key="1">
    <citation type="journal article" date="2016" name="Int. J. Syst. Evol. Microbiol.">
        <title>Paraphotobacterium marinum gen. nov., sp. nov., a member of the family Vibrionaceae, isolated from surface seawater.</title>
        <authorList>
            <person name="Huang Z."/>
            <person name="Dong C."/>
            <person name="Shao Z."/>
        </authorList>
    </citation>
    <scope>NUCLEOTIDE SEQUENCE [LARGE SCALE GENOMIC DNA]</scope>
    <source>
        <strain evidence="3 4">NSCS20N07D</strain>
    </source>
</reference>
<dbReference type="Pfam" id="PF04397">
    <property type="entry name" value="LytTR"/>
    <property type="match status" value="1"/>
</dbReference>
<sequence>MIVLFPKIFLRIHRSTIINTKKIIDVKVETKSRNLKMDLKLTNGKWYPVSKTYQKKIQLYLNNIAKRQ</sequence>
<dbReference type="RefSeq" id="WP_089074103.1">
    <property type="nucleotide sequence ID" value="NZ_CP022356.1"/>
</dbReference>
<dbReference type="PROSITE" id="PS50930">
    <property type="entry name" value="HTH_LYTTR"/>
    <property type="match status" value="1"/>
</dbReference>
<evidence type="ECO:0000313" key="3">
    <source>
        <dbReference type="EMBL" id="ASK79195.1"/>
    </source>
</evidence>
<evidence type="ECO:0000256" key="1">
    <source>
        <dbReference type="ARBA" id="ARBA00023012"/>
    </source>
</evidence>
<accession>A0A220VFQ6</accession>
<feature type="domain" description="HTH LytTR-type" evidence="2">
    <location>
        <begin position="1"/>
        <end position="63"/>
    </location>
</feature>
<evidence type="ECO:0000313" key="4">
    <source>
        <dbReference type="Proteomes" id="UP000242175"/>
    </source>
</evidence>
<dbReference type="OrthoDB" id="9781059at2"/>
<dbReference type="InterPro" id="IPR007492">
    <property type="entry name" value="LytTR_DNA-bd_dom"/>
</dbReference>
<keyword evidence="4" id="KW-1185">Reference proteome</keyword>
<dbReference type="Gene3D" id="2.40.50.1020">
    <property type="entry name" value="LytTr DNA-binding domain"/>
    <property type="match status" value="1"/>
</dbReference>
<gene>
    <name evidence="3" type="ORF">CF386_08985</name>
</gene>
<protein>
    <recommendedName>
        <fullName evidence="2">HTH LytTR-type domain-containing protein</fullName>
    </recommendedName>
</protein>
<dbReference type="GO" id="GO:0003677">
    <property type="term" value="F:DNA binding"/>
    <property type="evidence" value="ECO:0007669"/>
    <property type="project" value="InterPro"/>
</dbReference>
<organism evidence="3 4">
    <name type="scientific">Paraphotobacterium marinum</name>
    <dbReference type="NCBI Taxonomy" id="1755811"/>
    <lineage>
        <taxon>Bacteria</taxon>
        <taxon>Pseudomonadati</taxon>
        <taxon>Pseudomonadota</taxon>
        <taxon>Gammaproteobacteria</taxon>
        <taxon>Vibrionales</taxon>
        <taxon>Vibrionaceae</taxon>
        <taxon>Paraphotobacterium</taxon>
    </lineage>
</organism>
<dbReference type="KEGG" id="pmai:CF386_08985"/>
<keyword evidence="1" id="KW-0902">Two-component regulatory system</keyword>